<keyword evidence="4" id="KW-1185">Reference proteome</keyword>
<reference evidence="4" key="1">
    <citation type="journal article" date="2019" name="Int. J. Syst. Evol. Microbiol.">
        <title>The Global Catalogue of Microorganisms (GCM) 10K type strain sequencing project: providing services to taxonomists for standard genome sequencing and annotation.</title>
        <authorList>
            <consortium name="The Broad Institute Genomics Platform"/>
            <consortium name="The Broad Institute Genome Sequencing Center for Infectious Disease"/>
            <person name="Wu L."/>
            <person name="Ma J."/>
        </authorList>
    </citation>
    <scope>NUCLEOTIDE SEQUENCE [LARGE SCALE GENOMIC DNA]</scope>
    <source>
        <strain evidence="4">JCM 15933</strain>
    </source>
</reference>
<evidence type="ECO:0000256" key="1">
    <source>
        <dbReference type="SAM" id="MobiDB-lite"/>
    </source>
</evidence>
<sequence length="303" mass="30581">MTMFSDADFDLLADFVGGALDGTPEADDVRHRVSTDASWAEAYAALVTAEVAVRDELTALGAETPAVPPDVEHRLNAALQAAVVAPTSDAPVLDLARAREARRHRRQRWAVGLATAAAVLICGGFGVSLVVSEQAITNSPGMSAADGGRNNGAAPQVGPASSSGGTRASTRSDAALVASGQDYGPGTVGQLALGSPSSAAMMPDVEGSRGTDVAKSAKPPAGVPEALRRLTDPVARAACLNAVVGEYGGQVAVVDYARFEGKPALVVIVDGTRVGAGKRLVIAVGPDCGIGGAIADELYRGTV</sequence>
<evidence type="ECO:0000313" key="3">
    <source>
        <dbReference type="EMBL" id="GAA1547469.1"/>
    </source>
</evidence>
<proteinExistence type="predicted"/>
<accession>A0ABP4MMN8</accession>
<feature type="region of interest" description="Disordered" evidence="1">
    <location>
        <begin position="142"/>
        <end position="171"/>
    </location>
</feature>
<dbReference type="RefSeq" id="WP_344508517.1">
    <property type="nucleotide sequence ID" value="NZ_BAAAQD010000019.1"/>
</dbReference>
<feature type="compositionally biased region" description="Low complexity" evidence="1">
    <location>
        <begin position="160"/>
        <end position="171"/>
    </location>
</feature>
<organism evidence="3 4">
    <name type="scientific">Dactylosporangium maewongense</name>
    <dbReference type="NCBI Taxonomy" id="634393"/>
    <lineage>
        <taxon>Bacteria</taxon>
        <taxon>Bacillati</taxon>
        <taxon>Actinomycetota</taxon>
        <taxon>Actinomycetes</taxon>
        <taxon>Micromonosporales</taxon>
        <taxon>Micromonosporaceae</taxon>
        <taxon>Dactylosporangium</taxon>
    </lineage>
</organism>
<keyword evidence="2" id="KW-0472">Membrane</keyword>
<keyword evidence="2" id="KW-0812">Transmembrane</keyword>
<name>A0ABP4MMN8_9ACTN</name>
<keyword evidence="2" id="KW-1133">Transmembrane helix</keyword>
<dbReference type="Proteomes" id="UP001501470">
    <property type="component" value="Unassembled WGS sequence"/>
</dbReference>
<dbReference type="EMBL" id="BAAAQD010000019">
    <property type="protein sequence ID" value="GAA1547469.1"/>
    <property type="molecule type" value="Genomic_DNA"/>
</dbReference>
<comment type="caution">
    <text evidence="3">The sequence shown here is derived from an EMBL/GenBank/DDBJ whole genome shotgun (WGS) entry which is preliminary data.</text>
</comment>
<gene>
    <name evidence="3" type="ORF">GCM10009827_079680</name>
</gene>
<evidence type="ECO:0000256" key="2">
    <source>
        <dbReference type="SAM" id="Phobius"/>
    </source>
</evidence>
<evidence type="ECO:0000313" key="4">
    <source>
        <dbReference type="Proteomes" id="UP001501470"/>
    </source>
</evidence>
<feature type="transmembrane region" description="Helical" evidence="2">
    <location>
        <begin position="109"/>
        <end position="131"/>
    </location>
</feature>
<protein>
    <submittedName>
        <fullName evidence="3">Uncharacterized protein</fullName>
    </submittedName>
</protein>